<comment type="cofactor">
    <cofactor evidence="13">
        <name>heme b</name>
        <dbReference type="ChEBI" id="CHEBI:60344"/>
    </cofactor>
    <text evidence="13">Binds 1 heme b (iron(II)-protoporphyrin IX) group non-covalently per subunit.</text>
</comment>
<evidence type="ECO:0000313" key="18">
    <source>
        <dbReference type="Proteomes" id="UP001501170"/>
    </source>
</evidence>
<comment type="caution">
    <text evidence="17">The sequence shown here is derived from an EMBL/GenBank/DDBJ whole genome shotgun (WGS) entry which is preliminary data.</text>
</comment>
<reference evidence="17 18" key="1">
    <citation type="journal article" date="2019" name="Int. J. Syst. Evol. Microbiol.">
        <title>The Global Catalogue of Microorganisms (GCM) 10K type strain sequencing project: providing services to taxonomists for standard genome sequencing and annotation.</title>
        <authorList>
            <consortium name="The Broad Institute Genomics Platform"/>
            <consortium name="The Broad Institute Genome Sequencing Center for Infectious Disease"/>
            <person name="Wu L."/>
            <person name="Ma J."/>
        </authorList>
    </citation>
    <scope>NUCLEOTIDE SEQUENCE [LARGE SCALE GENOMIC DNA]</scope>
    <source>
        <strain evidence="17 18">JCM 16227</strain>
    </source>
</reference>
<dbReference type="PROSITE" id="PS51318">
    <property type="entry name" value="TAT"/>
    <property type="match status" value="1"/>
</dbReference>
<comment type="subcellular location">
    <subcellularLocation>
        <location evidence="1">Cell envelope</location>
    </subcellularLocation>
</comment>
<feature type="region of interest" description="Disordered" evidence="14">
    <location>
        <begin position="1"/>
        <end position="41"/>
    </location>
</feature>
<feature type="domain" description="Dyp-type peroxidase C-terminal" evidence="16">
    <location>
        <begin position="262"/>
        <end position="446"/>
    </location>
</feature>
<comment type="similarity">
    <text evidence="9 13">Belongs to the DyP-type peroxidase family.</text>
</comment>
<comment type="catalytic activity">
    <reaction evidence="12">
        <text>heme b + 2 H(+) = protoporphyrin IX + Fe(2+)</text>
        <dbReference type="Rhea" id="RHEA:22584"/>
        <dbReference type="ChEBI" id="CHEBI:15378"/>
        <dbReference type="ChEBI" id="CHEBI:29033"/>
        <dbReference type="ChEBI" id="CHEBI:57306"/>
        <dbReference type="ChEBI" id="CHEBI:60344"/>
        <dbReference type="EC" id="4.98.1.1"/>
    </reaction>
    <physiologicalReaction direction="left-to-right" evidence="12">
        <dbReference type="Rhea" id="RHEA:22585"/>
    </physiologicalReaction>
</comment>
<evidence type="ECO:0000256" key="9">
    <source>
        <dbReference type="ARBA" id="ARBA00025737"/>
    </source>
</evidence>
<evidence type="ECO:0000256" key="1">
    <source>
        <dbReference type="ARBA" id="ARBA00004196"/>
    </source>
</evidence>
<dbReference type="InterPro" id="IPR006313">
    <property type="entry name" value="EfeB/EfeN"/>
</dbReference>
<evidence type="ECO:0000256" key="10">
    <source>
        <dbReference type="ARBA" id="ARBA00033771"/>
    </source>
</evidence>
<dbReference type="InterPro" id="IPR011008">
    <property type="entry name" value="Dimeric_a/b-barrel"/>
</dbReference>
<keyword evidence="7 13" id="KW-0408">Iron</keyword>
<dbReference type="NCBIfam" id="TIGR01412">
    <property type="entry name" value="tat_substr_1"/>
    <property type="match status" value="1"/>
</dbReference>
<evidence type="ECO:0000256" key="8">
    <source>
        <dbReference type="ARBA" id="ARBA00023239"/>
    </source>
</evidence>
<dbReference type="SUPFAM" id="SSF54909">
    <property type="entry name" value="Dimeric alpha+beta barrel"/>
    <property type="match status" value="1"/>
</dbReference>
<evidence type="ECO:0000256" key="12">
    <source>
        <dbReference type="ARBA" id="ARBA00048856"/>
    </source>
</evidence>
<dbReference type="PROSITE" id="PS51404">
    <property type="entry name" value="DYP_PEROXIDASE"/>
    <property type="match status" value="1"/>
</dbReference>
<dbReference type="Pfam" id="PF04261">
    <property type="entry name" value="Dyp_perox_N"/>
    <property type="match status" value="1"/>
</dbReference>
<evidence type="ECO:0000256" key="7">
    <source>
        <dbReference type="ARBA" id="ARBA00023004"/>
    </source>
</evidence>
<dbReference type="InterPro" id="IPR048327">
    <property type="entry name" value="Dyp_perox_N"/>
</dbReference>
<dbReference type="Pfam" id="PF20628">
    <property type="entry name" value="Dyp_perox_C"/>
    <property type="match status" value="1"/>
</dbReference>
<evidence type="ECO:0000259" key="15">
    <source>
        <dbReference type="Pfam" id="PF04261"/>
    </source>
</evidence>
<dbReference type="EMBL" id="BAAARB010000007">
    <property type="protein sequence ID" value="GAA2377625.1"/>
    <property type="molecule type" value="Genomic_DNA"/>
</dbReference>
<evidence type="ECO:0000256" key="13">
    <source>
        <dbReference type="RuleBase" id="RU365017"/>
    </source>
</evidence>
<dbReference type="InterPro" id="IPR006311">
    <property type="entry name" value="TAT_signal"/>
</dbReference>
<evidence type="ECO:0000256" key="14">
    <source>
        <dbReference type="SAM" id="MobiDB-lite"/>
    </source>
</evidence>
<dbReference type="NCBIfam" id="TIGR01413">
    <property type="entry name" value="Dyp_perox_fam"/>
    <property type="match status" value="1"/>
</dbReference>
<keyword evidence="3 13" id="KW-0349">Heme</keyword>
<dbReference type="PANTHER" id="PTHR30521">
    <property type="entry name" value="DEFERROCHELATASE/PEROXIDASE"/>
    <property type="match status" value="1"/>
</dbReference>
<dbReference type="InterPro" id="IPR048328">
    <property type="entry name" value="Dyp_perox_C"/>
</dbReference>
<keyword evidence="18" id="KW-1185">Reference proteome</keyword>
<name>A0ABN3HE91_9ACTN</name>
<evidence type="ECO:0000256" key="4">
    <source>
        <dbReference type="ARBA" id="ARBA00022723"/>
    </source>
</evidence>
<keyword evidence="4 13" id="KW-0479">Metal-binding</keyword>
<keyword evidence="5" id="KW-0732">Signal</keyword>
<evidence type="ECO:0000259" key="16">
    <source>
        <dbReference type="Pfam" id="PF20628"/>
    </source>
</evidence>
<keyword evidence="2 13" id="KW-0575">Peroxidase</keyword>
<evidence type="ECO:0000256" key="2">
    <source>
        <dbReference type="ARBA" id="ARBA00022559"/>
    </source>
</evidence>
<protein>
    <recommendedName>
        <fullName evidence="10 13">Deferrochelatase</fullName>
        <ecNumber evidence="13">1.11.1.-</ecNumber>
    </recommendedName>
    <alternativeName>
        <fullName evidence="11 13">Peroxidase EfeB</fullName>
    </alternativeName>
</protein>
<dbReference type="Proteomes" id="UP001501170">
    <property type="component" value="Unassembled WGS sequence"/>
</dbReference>
<accession>A0ABN3HE91</accession>
<evidence type="ECO:0000256" key="6">
    <source>
        <dbReference type="ARBA" id="ARBA00023002"/>
    </source>
</evidence>
<keyword evidence="8" id="KW-0456">Lyase</keyword>
<keyword evidence="6 13" id="KW-0560">Oxidoreductase</keyword>
<gene>
    <name evidence="17" type="primary">efeB</name>
    <name evidence="17" type="ORF">GCM10009855_16330</name>
</gene>
<proteinExistence type="inferred from homology"/>
<dbReference type="PANTHER" id="PTHR30521:SF4">
    <property type="entry name" value="DEFERROCHELATASE"/>
    <property type="match status" value="1"/>
</dbReference>
<sequence>MSDSEAQPTGDPEAGRVPDASEASNGRIETPAPDAPKPGVSRRTVLGAAGVGIAAGLAGGAAIGATVGGRGDSEPDRVVAFRGERQAGIVTEAQDRLHFAAFDVITDSREALVDMLKKWTVAAERMTRGEETVPGGATGMGEYHPPADTGEALGLSPAHLTLTIGFGPGLFGPSASDPGRKDRFGIADRKPAALADLPAFAQEKIEPSRSFGDICIQACADDPQVAVHAVRNLARIGVGVVSVRWSQLGFGRTSSTTRSQETPRNMFGFKDGTANIRAEDTETLDKWVWVAPGDNPPAAQWMTGGTYLVARRIRMDIEPWDRANLKEQEDIIGRTKQSGAPLSGEDEFDEPDFQITSYGTPIIPLTSHVRLAHPDMNNGAQILRRGYNFTDGSDGFGHLDAGLFFVAFNRDSFKQFVPMQHQLSRKDAMTEYLIPNGSAIFAVPPGLRPGEYWGQRLFEK</sequence>
<organism evidence="17 18">
    <name type="scientific">Gordonia cholesterolivorans</name>
    <dbReference type="NCBI Taxonomy" id="559625"/>
    <lineage>
        <taxon>Bacteria</taxon>
        <taxon>Bacillati</taxon>
        <taxon>Actinomycetota</taxon>
        <taxon>Actinomycetes</taxon>
        <taxon>Mycobacteriales</taxon>
        <taxon>Gordoniaceae</taxon>
        <taxon>Gordonia</taxon>
    </lineage>
</organism>
<feature type="domain" description="Dyp-type peroxidase N-terminal" evidence="15">
    <location>
        <begin position="86"/>
        <end position="250"/>
    </location>
</feature>
<evidence type="ECO:0000256" key="5">
    <source>
        <dbReference type="ARBA" id="ARBA00022729"/>
    </source>
</evidence>
<evidence type="ECO:0000256" key="11">
    <source>
        <dbReference type="ARBA" id="ARBA00033775"/>
    </source>
</evidence>
<dbReference type="EC" id="1.11.1.-" evidence="13"/>
<evidence type="ECO:0000256" key="3">
    <source>
        <dbReference type="ARBA" id="ARBA00022617"/>
    </source>
</evidence>
<comment type="function">
    <text evidence="13">Involved in the recovery of exogenous heme iron. Extracts iron from heme while preserving the protoporphyrin ring intact.</text>
</comment>
<dbReference type="InterPro" id="IPR006314">
    <property type="entry name" value="Dyp_peroxidase"/>
</dbReference>
<evidence type="ECO:0000313" key="17">
    <source>
        <dbReference type="EMBL" id="GAA2377625.1"/>
    </source>
</evidence>